<dbReference type="AlphaFoldDB" id="A0A2J7ZM91"/>
<protein>
    <submittedName>
        <fullName evidence="1">Uncharacterized protein</fullName>
    </submittedName>
</protein>
<accession>A0A2J7ZM91</accession>
<keyword evidence="2" id="KW-1185">Reference proteome</keyword>
<dbReference type="EMBL" id="PGGS01000916">
    <property type="protein sequence ID" value="PNH01386.1"/>
    <property type="molecule type" value="Genomic_DNA"/>
</dbReference>
<evidence type="ECO:0000313" key="2">
    <source>
        <dbReference type="Proteomes" id="UP000236333"/>
    </source>
</evidence>
<sequence length="91" mass="9348">MAVCSLLQQRTMIGAGAAFSGSLEGYVSGGVDIFIASITAEASITVAQPSITGFAMWSPAMATYGTGIEPSCYATTLNVQGLQVQISYTKS</sequence>
<organism evidence="1 2">
    <name type="scientific">Tetrabaena socialis</name>
    <dbReference type="NCBI Taxonomy" id="47790"/>
    <lineage>
        <taxon>Eukaryota</taxon>
        <taxon>Viridiplantae</taxon>
        <taxon>Chlorophyta</taxon>
        <taxon>core chlorophytes</taxon>
        <taxon>Chlorophyceae</taxon>
        <taxon>CS clade</taxon>
        <taxon>Chlamydomonadales</taxon>
        <taxon>Tetrabaenaceae</taxon>
        <taxon>Tetrabaena</taxon>
    </lineage>
</organism>
<comment type="caution">
    <text evidence="1">The sequence shown here is derived from an EMBL/GenBank/DDBJ whole genome shotgun (WGS) entry which is preliminary data.</text>
</comment>
<evidence type="ECO:0000313" key="1">
    <source>
        <dbReference type="EMBL" id="PNH01386.1"/>
    </source>
</evidence>
<proteinExistence type="predicted"/>
<feature type="non-terminal residue" evidence="1">
    <location>
        <position position="91"/>
    </location>
</feature>
<reference evidence="1 2" key="1">
    <citation type="journal article" date="2017" name="Mol. Biol. Evol.">
        <title>The 4-celled Tetrabaena socialis nuclear genome reveals the essential components for genetic control of cell number at the origin of multicellularity in the volvocine lineage.</title>
        <authorList>
            <person name="Featherston J."/>
            <person name="Arakaki Y."/>
            <person name="Hanschen E.R."/>
            <person name="Ferris P.J."/>
            <person name="Michod R.E."/>
            <person name="Olson B.J.S.C."/>
            <person name="Nozaki H."/>
            <person name="Durand P.M."/>
        </authorList>
    </citation>
    <scope>NUCLEOTIDE SEQUENCE [LARGE SCALE GENOMIC DNA]</scope>
    <source>
        <strain evidence="1 2">NIES-571</strain>
    </source>
</reference>
<gene>
    <name evidence="1" type="ORF">TSOC_012735</name>
</gene>
<dbReference type="Proteomes" id="UP000236333">
    <property type="component" value="Unassembled WGS sequence"/>
</dbReference>
<name>A0A2J7ZM91_9CHLO</name>
<dbReference type="OrthoDB" id="548977at2759"/>